<name>A0A848E6X5_9PROT</name>
<feature type="signal peptide" evidence="1">
    <location>
        <begin position="1"/>
        <end position="23"/>
    </location>
</feature>
<keyword evidence="3" id="KW-1185">Reference proteome</keyword>
<dbReference type="EMBL" id="JABBKX010000001">
    <property type="protein sequence ID" value="NMJ39902.1"/>
    <property type="molecule type" value="Genomic_DNA"/>
</dbReference>
<dbReference type="RefSeq" id="WP_170052204.1">
    <property type="nucleotide sequence ID" value="NZ_JABBKX010000001.1"/>
</dbReference>
<accession>A0A848E6X5</accession>
<evidence type="ECO:0000313" key="2">
    <source>
        <dbReference type="EMBL" id="NMJ39902.1"/>
    </source>
</evidence>
<proteinExistence type="predicted"/>
<keyword evidence="1" id="KW-0732">Signal</keyword>
<reference evidence="2 3" key="1">
    <citation type="submission" date="2020-03" db="EMBL/GenBank/DDBJ databases">
        <authorList>
            <person name="Sun Q."/>
        </authorList>
    </citation>
    <scope>NUCLEOTIDE SEQUENCE [LARGE SCALE GENOMIC DNA]</scope>
    <source>
        <strain evidence="2 3">JC162</strain>
    </source>
</reference>
<comment type="caution">
    <text evidence="2">The sequence shown here is derived from an EMBL/GenBank/DDBJ whole genome shotgun (WGS) entry which is preliminary data.</text>
</comment>
<protein>
    <submittedName>
        <fullName evidence="2">DUF411 domain-containing protein</fullName>
    </submittedName>
</protein>
<dbReference type="Pfam" id="PF04214">
    <property type="entry name" value="DUF411"/>
    <property type="match status" value="1"/>
</dbReference>
<dbReference type="Proteomes" id="UP000548582">
    <property type="component" value="Unassembled WGS sequence"/>
</dbReference>
<sequence>MRSRRMLLLAGAGGLFLTPAAKAGEGRRIEVWRDATCGCCGGWVNHMRQEGFAVQDNVVGSVAPARRMLGTPPDLLSCHAARVAGFVLEGHVPAVALRRLLATRPPGVRGIAVPAMPVGTPGMEIPGQPPDAYEVIAFGEGAHRTFMRFRGSEPA</sequence>
<organism evidence="2 3">
    <name type="scientific">Neoroseomonas marina</name>
    <dbReference type="NCBI Taxonomy" id="1232220"/>
    <lineage>
        <taxon>Bacteria</taxon>
        <taxon>Pseudomonadati</taxon>
        <taxon>Pseudomonadota</taxon>
        <taxon>Alphaproteobacteria</taxon>
        <taxon>Acetobacterales</taxon>
        <taxon>Acetobacteraceae</taxon>
        <taxon>Neoroseomonas</taxon>
    </lineage>
</organism>
<evidence type="ECO:0000256" key="1">
    <source>
        <dbReference type="SAM" id="SignalP"/>
    </source>
</evidence>
<gene>
    <name evidence="2" type="ORF">GWK16_01515</name>
</gene>
<dbReference type="InterPro" id="IPR007332">
    <property type="entry name" value="DUF411"/>
</dbReference>
<feature type="chain" id="PRO_5032277949" evidence="1">
    <location>
        <begin position="24"/>
        <end position="155"/>
    </location>
</feature>
<dbReference type="AlphaFoldDB" id="A0A848E6X5"/>
<evidence type="ECO:0000313" key="3">
    <source>
        <dbReference type="Proteomes" id="UP000548582"/>
    </source>
</evidence>